<comment type="caution">
    <text evidence="2">The sequence shown here is derived from an EMBL/GenBank/DDBJ whole genome shotgun (WGS) entry which is preliminary data.</text>
</comment>
<dbReference type="AlphaFoldDB" id="A0A9P4TXA7"/>
<proteinExistence type="predicted"/>
<gene>
    <name evidence="2" type="ORF">EJ08DRAFT_323240</name>
</gene>
<organism evidence="2 3">
    <name type="scientific">Tothia fuscella</name>
    <dbReference type="NCBI Taxonomy" id="1048955"/>
    <lineage>
        <taxon>Eukaryota</taxon>
        <taxon>Fungi</taxon>
        <taxon>Dikarya</taxon>
        <taxon>Ascomycota</taxon>
        <taxon>Pezizomycotina</taxon>
        <taxon>Dothideomycetes</taxon>
        <taxon>Pleosporomycetidae</taxon>
        <taxon>Venturiales</taxon>
        <taxon>Cylindrosympodiaceae</taxon>
        <taxon>Tothia</taxon>
    </lineage>
</organism>
<protein>
    <submittedName>
        <fullName evidence="2">Uncharacterized protein</fullName>
    </submittedName>
</protein>
<evidence type="ECO:0000313" key="3">
    <source>
        <dbReference type="Proteomes" id="UP000800235"/>
    </source>
</evidence>
<evidence type="ECO:0000256" key="1">
    <source>
        <dbReference type="SAM" id="MobiDB-lite"/>
    </source>
</evidence>
<reference evidence="2" key="1">
    <citation type="journal article" date="2020" name="Stud. Mycol.">
        <title>101 Dothideomycetes genomes: a test case for predicting lifestyles and emergence of pathogens.</title>
        <authorList>
            <person name="Haridas S."/>
            <person name="Albert R."/>
            <person name="Binder M."/>
            <person name="Bloem J."/>
            <person name="Labutti K."/>
            <person name="Salamov A."/>
            <person name="Andreopoulos B."/>
            <person name="Baker S."/>
            <person name="Barry K."/>
            <person name="Bills G."/>
            <person name="Bluhm B."/>
            <person name="Cannon C."/>
            <person name="Castanera R."/>
            <person name="Culley D."/>
            <person name="Daum C."/>
            <person name="Ezra D."/>
            <person name="Gonzalez J."/>
            <person name="Henrissat B."/>
            <person name="Kuo A."/>
            <person name="Liang C."/>
            <person name="Lipzen A."/>
            <person name="Lutzoni F."/>
            <person name="Magnuson J."/>
            <person name="Mondo S."/>
            <person name="Nolan M."/>
            <person name="Ohm R."/>
            <person name="Pangilinan J."/>
            <person name="Park H.-J."/>
            <person name="Ramirez L."/>
            <person name="Alfaro M."/>
            <person name="Sun H."/>
            <person name="Tritt A."/>
            <person name="Yoshinaga Y."/>
            <person name="Zwiers L.-H."/>
            <person name="Turgeon B."/>
            <person name="Goodwin S."/>
            <person name="Spatafora J."/>
            <person name="Crous P."/>
            <person name="Grigoriev I."/>
        </authorList>
    </citation>
    <scope>NUCLEOTIDE SEQUENCE</scope>
    <source>
        <strain evidence="2">CBS 130266</strain>
    </source>
</reference>
<dbReference type="OrthoDB" id="30417at2759"/>
<dbReference type="Proteomes" id="UP000800235">
    <property type="component" value="Unassembled WGS sequence"/>
</dbReference>
<dbReference type="EMBL" id="MU007054">
    <property type="protein sequence ID" value="KAF2428663.1"/>
    <property type="molecule type" value="Genomic_DNA"/>
</dbReference>
<accession>A0A9P4TXA7</accession>
<evidence type="ECO:0000313" key="2">
    <source>
        <dbReference type="EMBL" id="KAF2428663.1"/>
    </source>
</evidence>
<sequence length="256" mass="27810">MEWSPTPAPRGLRTILRNLGPMERVAFTQQLAAVQDEGLTYSANVSVQPEHVLKSSVSNPGLSVTGENARPPPIGMNGFTRFAPLPARNPAFTTSAIKRPSPTPSIKRSKAERLLKDHGSPPNVRVTAGGRIVPTDFTPLGSPRFPFAQPHRPYDRIQAPVGFHVPHRNAPYANMHQPAHAKDHGWVAYNQDGQICQLLDGQWLPVPYGPSGELAFFIAPTNLPFPSFGARALQPHVTQPMGMMDGTSYAVSLTSC</sequence>
<name>A0A9P4TXA7_9PEZI</name>
<feature type="region of interest" description="Disordered" evidence="1">
    <location>
        <begin position="113"/>
        <end position="132"/>
    </location>
</feature>
<keyword evidence="3" id="KW-1185">Reference proteome</keyword>